<dbReference type="Gene3D" id="2.60.40.10">
    <property type="entry name" value="Immunoglobulins"/>
    <property type="match status" value="2"/>
</dbReference>
<dbReference type="InterPro" id="IPR013783">
    <property type="entry name" value="Ig-like_fold"/>
</dbReference>
<dbReference type="Proteomes" id="UP000676386">
    <property type="component" value="Unassembled WGS sequence"/>
</dbReference>
<evidence type="ECO:0000256" key="1">
    <source>
        <dbReference type="ARBA" id="ARBA00008721"/>
    </source>
</evidence>
<keyword evidence="6" id="KW-0862">Zinc</keyword>
<dbReference type="PANTHER" id="PTHR47466:SF1">
    <property type="entry name" value="METALLOPROTEASE MEP1 (AFU_ORTHOLOGUE AFUA_1G07730)-RELATED"/>
    <property type="match status" value="1"/>
</dbReference>
<evidence type="ECO:0000313" key="12">
    <source>
        <dbReference type="Proteomes" id="UP000676386"/>
    </source>
</evidence>
<keyword evidence="12" id="KW-1185">Reference proteome</keyword>
<dbReference type="InterPro" id="IPR024079">
    <property type="entry name" value="MetalloPept_cat_dom_sf"/>
</dbReference>
<comment type="similarity">
    <text evidence="1">Belongs to the peptidase M43B family.</text>
</comment>
<proteinExistence type="inferred from homology"/>
<keyword evidence="5" id="KW-0378">Hydrolase</keyword>
<dbReference type="InterPro" id="IPR008754">
    <property type="entry name" value="Peptidase_M43"/>
</dbReference>
<evidence type="ECO:0000256" key="2">
    <source>
        <dbReference type="ARBA" id="ARBA00022670"/>
    </source>
</evidence>
<feature type="domain" description="Peptidase M43 pregnancy-associated plasma-A" evidence="10">
    <location>
        <begin position="164"/>
        <end position="315"/>
    </location>
</feature>
<reference evidence="11 12" key="1">
    <citation type="submission" date="2021-04" db="EMBL/GenBank/DDBJ databases">
        <title>Chitinophaga sp. nov., isolated from the rhizosphere soil.</title>
        <authorList>
            <person name="He S."/>
        </authorList>
    </citation>
    <scope>NUCLEOTIDE SEQUENCE [LARGE SCALE GENOMIC DNA]</scope>
    <source>
        <strain evidence="11 12">2R12</strain>
    </source>
</reference>
<evidence type="ECO:0000256" key="5">
    <source>
        <dbReference type="ARBA" id="ARBA00022801"/>
    </source>
</evidence>
<evidence type="ECO:0000256" key="6">
    <source>
        <dbReference type="ARBA" id="ARBA00022833"/>
    </source>
</evidence>
<evidence type="ECO:0000256" key="7">
    <source>
        <dbReference type="ARBA" id="ARBA00023049"/>
    </source>
</evidence>
<keyword evidence="3" id="KW-0479">Metal-binding</keyword>
<protein>
    <submittedName>
        <fullName evidence="11">Gliding motility-associated C-terminal domain-containing protein</fullName>
    </submittedName>
</protein>
<keyword evidence="2" id="KW-0645">Protease</keyword>
<dbReference type="InterPro" id="IPR026341">
    <property type="entry name" value="T9SS_type_B"/>
</dbReference>
<feature type="signal peptide" evidence="9">
    <location>
        <begin position="1"/>
        <end position="21"/>
    </location>
</feature>
<evidence type="ECO:0000313" key="11">
    <source>
        <dbReference type="EMBL" id="MBS0028185.1"/>
    </source>
</evidence>
<name>A0ABS5IZ62_9BACT</name>
<dbReference type="EMBL" id="JAGTXB010000005">
    <property type="protein sequence ID" value="MBS0028185.1"/>
    <property type="molecule type" value="Genomic_DNA"/>
</dbReference>
<evidence type="ECO:0000256" key="8">
    <source>
        <dbReference type="ARBA" id="ARBA00023157"/>
    </source>
</evidence>
<keyword evidence="8" id="KW-1015">Disulfide bond</keyword>
<dbReference type="Pfam" id="PF13585">
    <property type="entry name" value="CHU_C"/>
    <property type="match status" value="1"/>
</dbReference>
<evidence type="ECO:0000256" key="4">
    <source>
        <dbReference type="ARBA" id="ARBA00022729"/>
    </source>
</evidence>
<keyword evidence="4 9" id="KW-0732">Signal</keyword>
<dbReference type="Gene3D" id="3.40.390.10">
    <property type="entry name" value="Collagenase (Catalytic Domain)"/>
    <property type="match status" value="1"/>
</dbReference>
<dbReference type="PANTHER" id="PTHR47466">
    <property type="match status" value="1"/>
</dbReference>
<sequence>MLKRHKLSLLMVLLLPFITYAQEGMPVFIRPCGTEILQKEWRKNSIFRGREQAANKAILQRHYMAAPGQLAPPLTLVTLPVVIHIVNEDPDAYSDADVAESIKILNDAFSASGTFAGGRSDTKIQFCLARTAPDGGRTTGILRVRSYLSDYDVDMEGDKITVLGAWDRSRYVNIWVVSDIRSEYMQEFSCGNWTRLKMGGYASAGGDVVVAGLGVTVLAHEIGHYLNLAHTFANRDCKNDDCLKDGDMVCDTPPEKTITGGYACTAPPNSCSTDTLSGFTIDVPDLPDNFMDYGYGDGCILGFTPGQAERMHNFIATALTGMKAGIACNDPCKATITAAFKRDIAYPVVGDVVTFTAAAGPRQTRQWLLDDKPVGTGAEFKLTVTEKRNYLVELRIKDNASGCSAVTTDVVQVSCGVVARCYPSKRKIASKEGIEADTIYFTNRSRNATSWKWLMSNDKGMKEQVVSTDQQLTYVFKIPGNYKVRLYATDGHCNDTTNPVAIAVDDPTPDGIVYVPRIDCYEQNKVRVELFFENRGYKTIPKNTPVSFYDNDPRQGKGRLLGPAFLLPDDLPGKCVSYLYNTIVDVGRPNLDTLVVVLNDTGSTSPLRLPNTDVIETNYNNNISFSRGFRFRAALTPADFTLTPLAQLALKPVSLSGGGIDKATWQASPYLNCTDCINATFTALYRRDTVTTVKVRAYTRYACYSDTTATAHIPIADDYTVKLKNVDCSRGDSLHLIFSLCNNFTKGNIPASLPVDFYDRHPDDHSPAQLGKRFLTPITSTGACNDYECYIRGTTTGKVWAIVNKDRLAYPLSTGLNESSYDNNIFSWNYEPPVSSVLPGDTTVFRKAPFHLRYNVANFDPVTIRWESSSAYKLTCTTCASPGIFMLDSSKVGLQLTNKYGCIINAQEYVHIFPPDMSIELLSAHCYDNSHVLVNFRVCMSNGYDTVFQKIPVSFYTGDAGRPTLLSPRYYTPAPSFGDCREFTYILNVSGANKIAAIVNDDNGFVFKETNYTNNQSSLNYDPFTIKATPAVVELSRPASIQLRTTVSGGTVSSYLWAPQSGLSCITCPNPVAATASSMKYVVTATNEYHCTDTSPVYIQTFVNAGVTMPNAFTPNGDGQNDYFYVIGSRDIQKVKNLSVFNRMGNKIFEATNTPANDRSYGWDGTMGGKQVDVGTYVYFTTIEYADGSTQIVKGTILLIR</sequence>
<feature type="chain" id="PRO_5046275547" evidence="9">
    <location>
        <begin position="22"/>
        <end position="1201"/>
    </location>
</feature>
<keyword evidence="7" id="KW-0482">Metalloprotease</keyword>
<dbReference type="Pfam" id="PF05572">
    <property type="entry name" value="Peptidase_M43"/>
    <property type="match status" value="1"/>
</dbReference>
<dbReference type="InterPro" id="IPR035986">
    <property type="entry name" value="PKD_dom_sf"/>
</dbReference>
<organism evidence="11 12">
    <name type="scientific">Chitinophaga hostae</name>
    <dbReference type="NCBI Taxonomy" id="2831022"/>
    <lineage>
        <taxon>Bacteria</taxon>
        <taxon>Pseudomonadati</taxon>
        <taxon>Bacteroidota</taxon>
        <taxon>Chitinophagia</taxon>
        <taxon>Chitinophagales</taxon>
        <taxon>Chitinophagaceae</taxon>
        <taxon>Chitinophaga</taxon>
    </lineage>
</organism>
<gene>
    <name evidence="11" type="ORF">KE626_12780</name>
</gene>
<dbReference type="RefSeq" id="WP_211973294.1">
    <property type="nucleotide sequence ID" value="NZ_CBFHAM010000111.1"/>
</dbReference>
<accession>A0ABS5IZ62</accession>
<evidence type="ECO:0000256" key="3">
    <source>
        <dbReference type="ARBA" id="ARBA00022723"/>
    </source>
</evidence>
<dbReference type="SUPFAM" id="SSF49299">
    <property type="entry name" value="PKD domain"/>
    <property type="match status" value="2"/>
</dbReference>
<dbReference type="NCBIfam" id="TIGR04131">
    <property type="entry name" value="Bac_Flav_CTERM"/>
    <property type="match status" value="1"/>
</dbReference>
<evidence type="ECO:0000259" key="10">
    <source>
        <dbReference type="Pfam" id="PF05572"/>
    </source>
</evidence>
<comment type="caution">
    <text evidence="11">The sequence shown here is derived from an EMBL/GenBank/DDBJ whole genome shotgun (WGS) entry which is preliminary data.</text>
</comment>
<dbReference type="SUPFAM" id="SSF55486">
    <property type="entry name" value="Metalloproteases ('zincins'), catalytic domain"/>
    <property type="match status" value="1"/>
</dbReference>
<evidence type="ECO:0000256" key="9">
    <source>
        <dbReference type="SAM" id="SignalP"/>
    </source>
</evidence>